<dbReference type="Proteomes" id="UP000323594">
    <property type="component" value="Chromosome"/>
</dbReference>
<keyword evidence="1" id="KW-0132">Cell division</keyword>
<proteinExistence type="predicted"/>
<keyword evidence="3" id="KW-1185">Reference proteome</keyword>
<dbReference type="GO" id="GO:0051301">
    <property type="term" value="P:cell division"/>
    <property type="evidence" value="ECO:0007669"/>
    <property type="project" value="UniProtKB-KW"/>
</dbReference>
<dbReference type="Proteomes" id="UP000042527">
    <property type="component" value="Unassembled WGS sequence"/>
</dbReference>
<dbReference type="GeneID" id="57752783"/>
<dbReference type="InterPro" id="IPR007060">
    <property type="entry name" value="FtsL/DivIC"/>
</dbReference>
<name>A0A0B7GQT5_TREPH</name>
<protein>
    <submittedName>
        <fullName evidence="1 2">Cell division protein FtsL</fullName>
    </submittedName>
</protein>
<reference evidence="1" key="2">
    <citation type="submission" date="2015-01" db="EMBL/GenBank/DDBJ databases">
        <authorList>
            <person name="Xiang T."/>
            <person name="Song Y."/>
            <person name="Huang L."/>
            <person name="Wang B."/>
            <person name="Wu P."/>
        </authorList>
    </citation>
    <scope>NUCLEOTIDE SEQUENCE [LARGE SCALE GENOMIC DNA]</scope>
    <source>
        <strain evidence="1">V1</strain>
    </source>
</reference>
<dbReference type="RefSeq" id="WP_002695164.1">
    <property type="nucleotide sequence ID" value="NZ_CDNC01000003.1"/>
</dbReference>
<gene>
    <name evidence="2" type="ORF">FUT82_06495</name>
    <name evidence="1" type="ORF">TPHV1_110034</name>
</gene>
<evidence type="ECO:0000313" key="3">
    <source>
        <dbReference type="Proteomes" id="UP000042527"/>
    </source>
</evidence>
<dbReference type="OrthoDB" id="361332at2"/>
<evidence type="ECO:0000313" key="2">
    <source>
        <dbReference type="EMBL" id="QEJ97676.1"/>
    </source>
</evidence>
<evidence type="ECO:0000313" key="1">
    <source>
        <dbReference type="EMBL" id="CEM60808.1"/>
    </source>
</evidence>
<dbReference type="EMBL" id="CP042817">
    <property type="protein sequence ID" value="QEJ97676.1"/>
    <property type="molecule type" value="Genomic_DNA"/>
</dbReference>
<organism evidence="1 3">
    <name type="scientific">Treponema phagedenis</name>
    <dbReference type="NCBI Taxonomy" id="162"/>
    <lineage>
        <taxon>Bacteria</taxon>
        <taxon>Pseudomonadati</taxon>
        <taxon>Spirochaetota</taxon>
        <taxon>Spirochaetia</taxon>
        <taxon>Spirochaetales</taxon>
        <taxon>Treponemataceae</taxon>
        <taxon>Treponema</taxon>
    </lineage>
</organism>
<reference evidence="2 4" key="3">
    <citation type="submission" date="2019-08" db="EMBL/GenBank/DDBJ databases">
        <authorList>
            <person name="Kuhnert P."/>
        </authorList>
    </citation>
    <scope>NUCLEOTIDE SEQUENCE [LARGE SCALE GENOMIC DNA]</scope>
    <source>
        <strain evidence="2 4">B36.5</strain>
    </source>
</reference>
<accession>A0A0B7GQT5</accession>
<evidence type="ECO:0000313" key="4">
    <source>
        <dbReference type="Proteomes" id="UP000323594"/>
    </source>
</evidence>
<dbReference type="Pfam" id="PF04977">
    <property type="entry name" value="DivIC"/>
    <property type="match status" value="1"/>
</dbReference>
<reference evidence="3" key="1">
    <citation type="submission" date="2015-01" db="EMBL/GenBank/DDBJ databases">
        <authorList>
            <person name="Manzoor Shahid"/>
            <person name="Zubair Saima"/>
        </authorList>
    </citation>
    <scope>NUCLEOTIDE SEQUENCE [LARGE SCALE GENOMIC DNA]</scope>
    <source>
        <strain evidence="3">V1</strain>
    </source>
</reference>
<keyword evidence="1" id="KW-0131">Cell cycle</keyword>
<dbReference type="EMBL" id="CDNC01000003">
    <property type="protein sequence ID" value="CEM60808.1"/>
    <property type="molecule type" value="Genomic_DNA"/>
</dbReference>
<dbReference type="AlphaFoldDB" id="A0A0B7GQT5"/>
<sequence>MRRFLIFFFTVSIPLLLFLGVWQASRYNAIEREINDYKKEQERLITENKQRISAISILSRPERIEKIAIENLDMRKAKPSEIMRIELKTAKEKKES</sequence>